<gene>
    <name evidence="16" type="ORF">FALBO_157</name>
</gene>
<organism evidence="16 17">
    <name type="scientific">Fusarium albosuccineum</name>
    <dbReference type="NCBI Taxonomy" id="1237068"/>
    <lineage>
        <taxon>Eukaryota</taxon>
        <taxon>Fungi</taxon>
        <taxon>Dikarya</taxon>
        <taxon>Ascomycota</taxon>
        <taxon>Pezizomycotina</taxon>
        <taxon>Sordariomycetes</taxon>
        <taxon>Hypocreomycetidae</taxon>
        <taxon>Hypocreales</taxon>
        <taxon>Nectriaceae</taxon>
        <taxon>Fusarium</taxon>
        <taxon>Fusarium decemcellulare species complex</taxon>
    </lineage>
</organism>
<dbReference type="EC" id="4.1.1.1" evidence="4"/>
<evidence type="ECO:0000259" key="13">
    <source>
        <dbReference type="Pfam" id="PF00205"/>
    </source>
</evidence>
<dbReference type="InterPro" id="IPR012001">
    <property type="entry name" value="Thiamin_PyroP_enz_TPP-bd_dom"/>
</dbReference>
<dbReference type="EMBL" id="JAADYS010000017">
    <property type="protein sequence ID" value="KAF4472942.1"/>
    <property type="molecule type" value="Genomic_DNA"/>
</dbReference>
<dbReference type="InterPro" id="IPR012110">
    <property type="entry name" value="PDC/IPDC-like"/>
</dbReference>
<dbReference type="CDD" id="cd02005">
    <property type="entry name" value="TPP_PDC_IPDC"/>
    <property type="match status" value="1"/>
</dbReference>
<comment type="caution">
    <text evidence="16">The sequence shown here is derived from an EMBL/GenBank/DDBJ whole genome shotgun (WGS) entry which is preliminary data.</text>
</comment>
<dbReference type="InterPro" id="IPR011766">
    <property type="entry name" value="TPP_enzyme_TPP-bd"/>
</dbReference>
<keyword evidence="10" id="KW-0456">Lyase</keyword>
<dbReference type="GO" id="GO:0005634">
    <property type="term" value="C:nucleus"/>
    <property type="evidence" value="ECO:0007669"/>
    <property type="project" value="TreeGrafter"/>
</dbReference>
<dbReference type="InterPro" id="IPR047214">
    <property type="entry name" value="TPP_PDC_IPDC"/>
</dbReference>
<dbReference type="PIRSF" id="PIRSF036565">
    <property type="entry name" value="Pyruvt_ip_decrb"/>
    <property type="match status" value="1"/>
</dbReference>
<dbReference type="GO" id="GO:0005829">
    <property type="term" value="C:cytosol"/>
    <property type="evidence" value="ECO:0007669"/>
    <property type="project" value="TreeGrafter"/>
</dbReference>
<comment type="cofactor">
    <cofactor evidence="11">
        <name>Mg(2+)</name>
        <dbReference type="ChEBI" id="CHEBI:18420"/>
    </cofactor>
    <text evidence="11">Binds 1 Mg(2+) per subunit.</text>
</comment>
<evidence type="ECO:0000256" key="9">
    <source>
        <dbReference type="ARBA" id="ARBA00023052"/>
    </source>
</evidence>
<dbReference type="Proteomes" id="UP000554235">
    <property type="component" value="Unassembled WGS sequence"/>
</dbReference>
<evidence type="ECO:0000256" key="4">
    <source>
        <dbReference type="ARBA" id="ARBA00013202"/>
    </source>
</evidence>
<evidence type="ECO:0000256" key="10">
    <source>
        <dbReference type="ARBA" id="ARBA00023239"/>
    </source>
</evidence>
<evidence type="ECO:0000313" key="17">
    <source>
        <dbReference type="Proteomes" id="UP000554235"/>
    </source>
</evidence>
<dbReference type="Pfam" id="PF02776">
    <property type="entry name" value="TPP_enzyme_N"/>
    <property type="match status" value="1"/>
</dbReference>
<dbReference type="Gene3D" id="3.40.50.1220">
    <property type="entry name" value="TPP-binding domain"/>
    <property type="match status" value="1"/>
</dbReference>
<dbReference type="GO" id="GO:0000287">
    <property type="term" value="F:magnesium ion binding"/>
    <property type="evidence" value="ECO:0007669"/>
    <property type="project" value="InterPro"/>
</dbReference>
<evidence type="ECO:0000256" key="3">
    <source>
        <dbReference type="ARBA" id="ARBA00007812"/>
    </source>
</evidence>
<dbReference type="FunFam" id="3.40.50.970:FF:000019">
    <property type="entry name" value="Pyruvate decarboxylase isozyme"/>
    <property type="match status" value="1"/>
</dbReference>
<evidence type="ECO:0000313" key="16">
    <source>
        <dbReference type="EMBL" id="KAF4472942.1"/>
    </source>
</evidence>
<feature type="binding site" evidence="11">
    <location>
        <position position="485"/>
    </location>
    <ligand>
        <name>Mg(2+)</name>
        <dbReference type="ChEBI" id="CHEBI:18420"/>
    </ligand>
</feature>
<feature type="domain" description="Thiamine pyrophosphate enzyme N-terminal TPP-binding" evidence="15">
    <location>
        <begin position="6"/>
        <end position="108"/>
    </location>
</feature>
<keyword evidence="8 11" id="KW-0460">Magnesium</keyword>
<dbReference type="InterPro" id="IPR012000">
    <property type="entry name" value="Thiamin_PyroP_enz_cen_dom"/>
</dbReference>
<evidence type="ECO:0000256" key="5">
    <source>
        <dbReference type="ARBA" id="ARBA00014422"/>
    </source>
</evidence>
<dbReference type="GO" id="GO:0000949">
    <property type="term" value="P:aromatic amino acid family catabolic process to alcohol via Ehrlich pathway"/>
    <property type="evidence" value="ECO:0007669"/>
    <property type="project" value="TreeGrafter"/>
</dbReference>
<dbReference type="InterPro" id="IPR029061">
    <property type="entry name" value="THDP-binding"/>
</dbReference>
<comment type="cofactor">
    <cofactor evidence="2">
        <name>thiamine diphosphate</name>
        <dbReference type="ChEBI" id="CHEBI:58937"/>
    </cofactor>
</comment>
<dbReference type="SUPFAM" id="SSF52467">
    <property type="entry name" value="DHS-like NAD/FAD-binding domain"/>
    <property type="match status" value="1"/>
</dbReference>
<dbReference type="PANTHER" id="PTHR43452">
    <property type="entry name" value="PYRUVATE DECARBOXYLASE"/>
    <property type="match status" value="1"/>
</dbReference>
<keyword evidence="6 11" id="KW-0479">Metal-binding</keyword>
<feature type="domain" description="Thiamine pyrophosphate enzyme central" evidence="13">
    <location>
        <begin position="199"/>
        <end position="318"/>
    </location>
</feature>
<evidence type="ECO:0000256" key="8">
    <source>
        <dbReference type="ARBA" id="ARBA00022842"/>
    </source>
</evidence>
<keyword evidence="9 12" id="KW-0786">Thiamine pyrophosphate</keyword>
<proteinExistence type="inferred from homology"/>
<evidence type="ECO:0000256" key="1">
    <source>
        <dbReference type="ARBA" id="ARBA00001041"/>
    </source>
</evidence>
<evidence type="ECO:0000256" key="2">
    <source>
        <dbReference type="ARBA" id="ARBA00001964"/>
    </source>
</evidence>
<dbReference type="Pfam" id="PF00205">
    <property type="entry name" value="TPP_enzyme_M"/>
    <property type="match status" value="1"/>
</dbReference>
<dbReference type="OrthoDB" id="308383at2759"/>
<evidence type="ECO:0000259" key="14">
    <source>
        <dbReference type="Pfam" id="PF02775"/>
    </source>
</evidence>
<evidence type="ECO:0000256" key="11">
    <source>
        <dbReference type="PIRSR" id="PIRSR036565-2"/>
    </source>
</evidence>
<keyword evidence="17" id="KW-1185">Reference proteome</keyword>
<sequence>MTHTIDLAEYLWRRLAELGLRSVHGVPGDYNLTLLDYLDSNGLRWVGNANELCSGYAADGYARIKGIGALATSFGVGELSAINAIGGAYAEKAPVVHIVGTPPTGIQKAGVCVHHSLGDGNYRVFADMYKLVTVAQANLMDPSTAPEMIDKTLKECIHKSRPVYIEMPTDMVQAKVPPPESPIDLSITGYNETIEDQLVDEVVSRIQGSKKPMILVDGFSARFGVKDEINELVKLTGFPTLATSCGKGIVSEGLENFHGVHFGSAGPPGHQEWAQSRDLVLRFCALNSDTNTFGYTAQPDPKVTVTFESDSIQMTGTNSSSAEGQVISLKSALTKLLGRLKHLELPIAEPYPKECGSLRQMLNDLKTPDDGATVDQYSFWLLISDYIKSGDIVMTETGTASYGGQSLILPDDTTLINSTIWLSIGYMLAACQGASLAQRDMCQDGTGHPGRTILFEGEGSLQMTAQSISDIIRNKLDVIIFVLNNKGYTVERIIHGFDAVYNDVQDWRHLEAPSYFGAPQDDPSYPVRTFSARNWGELRAILQHAGLQQGKGLNMIEIMMEVDDAPHSLKKFVEYVRNRNRGKA</sequence>
<keyword evidence="7" id="KW-0210">Decarboxylase</keyword>
<evidence type="ECO:0000256" key="12">
    <source>
        <dbReference type="RuleBase" id="RU362132"/>
    </source>
</evidence>
<accession>A0A8H4PMG1</accession>
<dbReference type="InterPro" id="IPR047213">
    <property type="entry name" value="TPP_PYR_PDC_IPDC-like"/>
</dbReference>
<comment type="similarity">
    <text evidence="3 12">Belongs to the TPP enzyme family.</text>
</comment>
<dbReference type="GO" id="GO:0004737">
    <property type="term" value="F:pyruvate decarboxylase activity"/>
    <property type="evidence" value="ECO:0007669"/>
    <property type="project" value="UniProtKB-EC"/>
</dbReference>
<protein>
    <recommendedName>
        <fullName evidence="5">Pyruvate decarboxylase</fullName>
        <ecNumber evidence="4">4.1.1.1</ecNumber>
    </recommendedName>
</protein>
<dbReference type="InterPro" id="IPR029035">
    <property type="entry name" value="DHS-like_NAD/FAD-binding_dom"/>
</dbReference>
<dbReference type="AlphaFoldDB" id="A0A8H4PMG1"/>
<dbReference type="PANTHER" id="PTHR43452:SF11">
    <property type="entry name" value="PYRUVATE DECARBOXYLASE"/>
    <property type="match status" value="1"/>
</dbReference>
<name>A0A8H4PMG1_9HYPO</name>
<evidence type="ECO:0000259" key="15">
    <source>
        <dbReference type="Pfam" id="PF02776"/>
    </source>
</evidence>
<dbReference type="CDD" id="cd07038">
    <property type="entry name" value="TPP_PYR_PDC_IPDC_like"/>
    <property type="match status" value="1"/>
</dbReference>
<comment type="catalytic activity">
    <reaction evidence="1">
        <text>a 2-oxocarboxylate + H(+) = an aldehyde + CO2</text>
        <dbReference type="Rhea" id="RHEA:11628"/>
        <dbReference type="ChEBI" id="CHEBI:15378"/>
        <dbReference type="ChEBI" id="CHEBI:16526"/>
        <dbReference type="ChEBI" id="CHEBI:17478"/>
        <dbReference type="ChEBI" id="CHEBI:35179"/>
        <dbReference type="EC" id="4.1.1.1"/>
    </reaction>
</comment>
<reference evidence="16 17" key="1">
    <citation type="submission" date="2020-01" db="EMBL/GenBank/DDBJ databases">
        <title>Identification and distribution of gene clusters putatively required for synthesis of sphingolipid metabolism inhibitors in phylogenetically diverse species of the filamentous fungus Fusarium.</title>
        <authorList>
            <person name="Kim H.-S."/>
            <person name="Busman M."/>
            <person name="Brown D.W."/>
            <person name="Divon H."/>
            <person name="Uhlig S."/>
            <person name="Proctor R.H."/>
        </authorList>
    </citation>
    <scope>NUCLEOTIDE SEQUENCE [LARGE SCALE GENOMIC DNA]</scope>
    <source>
        <strain evidence="16 17">NRRL 20459</strain>
    </source>
</reference>
<dbReference type="SUPFAM" id="SSF52518">
    <property type="entry name" value="Thiamin diphosphate-binding fold (THDP-binding)"/>
    <property type="match status" value="2"/>
</dbReference>
<feature type="binding site" evidence="11">
    <location>
        <position position="487"/>
    </location>
    <ligand>
        <name>Mg(2+)</name>
        <dbReference type="ChEBI" id="CHEBI:18420"/>
    </ligand>
</feature>
<dbReference type="FunFam" id="3.40.50.970:FF:000024">
    <property type="entry name" value="Pyruvate decarboxylase isozyme"/>
    <property type="match status" value="1"/>
</dbReference>
<evidence type="ECO:0000256" key="7">
    <source>
        <dbReference type="ARBA" id="ARBA00022793"/>
    </source>
</evidence>
<feature type="domain" description="Thiamine pyrophosphate enzyme TPP-binding" evidence="14">
    <location>
        <begin position="409"/>
        <end position="492"/>
    </location>
</feature>
<evidence type="ECO:0000256" key="6">
    <source>
        <dbReference type="ARBA" id="ARBA00022723"/>
    </source>
</evidence>
<dbReference type="GO" id="GO:0030976">
    <property type="term" value="F:thiamine pyrophosphate binding"/>
    <property type="evidence" value="ECO:0007669"/>
    <property type="project" value="InterPro"/>
</dbReference>
<dbReference type="Pfam" id="PF02775">
    <property type="entry name" value="TPP_enzyme_C"/>
    <property type="match status" value="1"/>
</dbReference>
<dbReference type="Gene3D" id="3.40.50.970">
    <property type="match status" value="2"/>
</dbReference>